<dbReference type="Pfam" id="PF03496">
    <property type="entry name" value="ADPrib_exo_Tox"/>
    <property type="match status" value="1"/>
</dbReference>
<feature type="signal peptide" evidence="1">
    <location>
        <begin position="1"/>
        <end position="18"/>
    </location>
</feature>
<keyword evidence="1" id="KW-0732">Signal</keyword>
<reference evidence="3 4" key="1">
    <citation type="submission" date="2024-03" db="EMBL/GenBank/DDBJ databases">
        <title>The Acrasis kona genome and developmental transcriptomes reveal deep origins of eukaryotic multicellular pathways.</title>
        <authorList>
            <person name="Sheikh S."/>
            <person name="Fu C.-J."/>
            <person name="Brown M.W."/>
            <person name="Baldauf S.L."/>
        </authorList>
    </citation>
    <scope>NUCLEOTIDE SEQUENCE [LARGE SCALE GENOMIC DNA]</scope>
    <source>
        <strain evidence="3 4">ATCC MYA-3509</strain>
    </source>
</reference>
<evidence type="ECO:0000313" key="4">
    <source>
        <dbReference type="Proteomes" id="UP001431209"/>
    </source>
</evidence>
<protein>
    <submittedName>
        <fullName evidence="3">GTPase Der</fullName>
    </submittedName>
</protein>
<comment type="caution">
    <text evidence="3">The sequence shown here is derived from an EMBL/GenBank/DDBJ whole genome shotgun (WGS) entry which is preliminary data.</text>
</comment>
<dbReference type="PROSITE" id="PS51996">
    <property type="entry name" value="TR_MART"/>
    <property type="match status" value="1"/>
</dbReference>
<evidence type="ECO:0000259" key="2">
    <source>
        <dbReference type="Pfam" id="PF03496"/>
    </source>
</evidence>
<evidence type="ECO:0000313" key="3">
    <source>
        <dbReference type="EMBL" id="KAL0491551.1"/>
    </source>
</evidence>
<dbReference type="GO" id="GO:0005576">
    <property type="term" value="C:extracellular region"/>
    <property type="evidence" value="ECO:0007669"/>
    <property type="project" value="InterPro"/>
</dbReference>
<name>A0AAW2ZQV2_9EUKA</name>
<feature type="domain" description="ADP ribosyltransferase" evidence="2">
    <location>
        <begin position="50"/>
        <end position="202"/>
    </location>
</feature>
<dbReference type="EMBL" id="JAOPGA020001811">
    <property type="protein sequence ID" value="KAL0491551.1"/>
    <property type="molecule type" value="Genomic_DNA"/>
</dbReference>
<organism evidence="3 4">
    <name type="scientific">Acrasis kona</name>
    <dbReference type="NCBI Taxonomy" id="1008807"/>
    <lineage>
        <taxon>Eukaryota</taxon>
        <taxon>Discoba</taxon>
        <taxon>Heterolobosea</taxon>
        <taxon>Tetramitia</taxon>
        <taxon>Eutetramitia</taxon>
        <taxon>Acrasidae</taxon>
        <taxon>Acrasis</taxon>
    </lineage>
</organism>
<dbReference type="InterPro" id="IPR003540">
    <property type="entry name" value="ADP-ribosyltransferase"/>
</dbReference>
<dbReference type="SUPFAM" id="SSF56399">
    <property type="entry name" value="ADP-ribosylation"/>
    <property type="match status" value="1"/>
</dbReference>
<keyword evidence="4" id="KW-1185">Reference proteome</keyword>
<gene>
    <name evidence="3" type="ORF">AKO1_010281</name>
</gene>
<dbReference type="AlphaFoldDB" id="A0AAW2ZQV2"/>
<evidence type="ECO:0000256" key="1">
    <source>
        <dbReference type="SAM" id="SignalP"/>
    </source>
</evidence>
<sequence length="244" mass="27986">MTLTNFLFVLLFVSVAHSLSDACRAHIERINEYESLNKVEDWLRCINHANSFKEYTKILTIKEFCSVHTYTNNLYKPLNCFFRGQVEDKNLKTPRWLVEYTAFLNAGLKKAPKKHSGVVHRWTRTIPQNLNEGDILKNKVFLSTSLSIADSQTKMDADEAIAYYRITDVKNEADITEFSLEGSEDEVLIGQGRCFTVTKVHPKGLVPFKGTQRAKYSMYDLKMIACPARTLPKLKKAKIIKDIL</sequence>
<accession>A0AAW2ZQV2</accession>
<dbReference type="Gene3D" id="3.90.176.10">
    <property type="entry name" value="Toxin ADP-ribosyltransferase, Chain A, domain 1"/>
    <property type="match status" value="1"/>
</dbReference>
<dbReference type="Proteomes" id="UP001431209">
    <property type="component" value="Unassembled WGS sequence"/>
</dbReference>
<feature type="chain" id="PRO_5043441909" evidence="1">
    <location>
        <begin position="19"/>
        <end position="244"/>
    </location>
</feature>
<proteinExistence type="predicted"/>